<proteinExistence type="predicted"/>
<gene>
    <name evidence="1" type="ORF">JOF56_000252</name>
</gene>
<accession>A0ABS4T5X0</accession>
<dbReference type="Proteomes" id="UP001519332">
    <property type="component" value="Unassembled WGS sequence"/>
</dbReference>
<dbReference type="EMBL" id="JAGINW010000001">
    <property type="protein sequence ID" value="MBP2319867.1"/>
    <property type="molecule type" value="Genomic_DNA"/>
</dbReference>
<comment type="caution">
    <text evidence="1">The sequence shown here is derived from an EMBL/GenBank/DDBJ whole genome shotgun (WGS) entry which is preliminary data.</text>
</comment>
<organism evidence="1 2">
    <name type="scientific">Kibdelosporangium banguiense</name>
    <dbReference type="NCBI Taxonomy" id="1365924"/>
    <lineage>
        <taxon>Bacteria</taxon>
        <taxon>Bacillati</taxon>
        <taxon>Actinomycetota</taxon>
        <taxon>Actinomycetes</taxon>
        <taxon>Pseudonocardiales</taxon>
        <taxon>Pseudonocardiaceae</taxon>
        <taxon>Kibdelosporangium</taxon>
    </lineage>
</organism>
<protein>
    <submittedName>
        <fullName evidence="1">Uncharacterized protein</fullName>
    </submittedName>
</protein>
<name>A0ABS4T5X0_9PSEU</name>
<dbReference type="RefSeq" id="WP_209633540.1">
    <property type="nucleotide sequence ID" value="NZ_JAGINW010000001.1"/>
</dbReference>
<sequence length="215" mass="23972">MDDSAYRRDCAALRTVWENAVAGEDGPLPGSALDPLVTPQGWCGHVQLAADQRAGMVVEAVPKITEAYGLAADSIVVRTMADETTVFIWAYSTRSGADYHLKWPHPVLDGSEFVDIKRESAGTTLLDLVQLTTWARAYKESWVALRSGRELDVQQFVRRLGRLRAGILDILARTKPRQVRELLLRVDIDHESLPADLASIIDYPRDRDPTIPIPR</sequence>
<reference evidence="1 2" key="1">
    <citation type="submission" date="2021-03" db="EMBL/GenBank/DDBJ databases">
        <title>Sequencing the genomes of 1000 actinobacteria strains.</title>
        <authorList>
            <person name="Klenk H.-P."/>
        </authorList>
    </citation>
    <scope>NUCLEOTIDE SEQUENCE [LARGE SCALE GENOMIC DNA]</scope>
    <source>
        <strain evidence="1 2">DSM 46670</strain>
    </source>
</reference>
<evidence type="ECO:0000313" key="1">
    <source>
        <dbReference type="EMBL" id="MBP2319867.1"/>
    </source>
</evidence>
<evidence type="ECO:0000313" key="2">
    <source>
        <dbReference type="Proteomes" id="UP001519332"/>
    </source>
</evidence>
<keyword evidence="2" id="KW-1185">Reference proteome</keyword>